<sequence length="342" mass="38905">MSLKDWVRDLLGLSRKPSQSQRRRAREERGRRYHKRLRETKTPRPQLDVRISQPAYQWSQSMGELLDNRWTPIPRRAPQRGSSVPVRPPPRTYQGDSIRPRGGSVRVPPTMPRRPVEVTPSNSSMDFEIVEEIIAVIGRAFPHIPYAVTGLAAMVHHGYTQRYPRAVTILCPSTSRDVVRCWAVAQGMYRVHDDPDTFGVLTSERKMRAVRIQFVSTAAFDEVEITRTRSGGAKVVALETLAAQIARGYVADLASNSAPGHPMKRQNGYAQDMRFVLKKMVRGGERLSYRTACNIVTREFWLPFTLSFPDTVPLFEYLGLSALVDEDEEEEEEAEGEWGRVL</sequence>
<comment type="caution">
    <text evidence="2">The sequence shown here is derived from an EMBL/GenBank/DDBJ whole genome shotgun (WGS) entry which is preliminary data.</text>
</comment>
<gene>
    <name evidence="2" type="ORF">ACRE_058990</name>
</gene>
<dbReference type="STRING" id="857340.A0A086T1W7"/>
<dbReference type="OrthoDB" id="5236058at2759"/>
<dbReference type="AlphaFoldDB" id="A0A086T1W7"/>
<name>A0A086T1W7_HAPC1</name>
<proteinExistence type="predicted"/>
<accession>A0A086T1W7</accession>
<evidence type="ECO:0000256" key="1">
    <source>
        <dbReference type="SAM" id="MobiDB-lite"/>
    </source>
</evidence>
<feature type="region of interest" description="Disordered" evidence="1">
    <location>
        <begin position="72"/>
        <end position="120"/>
    </location>
</feature>
<protein>
    <submittedName>
        <fullName evidence="2">Uncharacterized protein</fullName>
    </submittedName>
</protein>
<dbReference type="HOGENOM" id="CLU_811247_0_0_1"/>
<keyword evidence="3" id="KW-1185">Reference proteome</keyword>
<dbReference type="EMBL" id="JPKY01000071">
    <property type="protein sequence ID" value="KFH43349.1"/>
    <property type="molecule type" value="Genomic_DNA"/>
</dbReference>
<evidence type="ECO:0000313" key="3">
    <source>
        <dbReference type="Proteomes" id="UP000029964"/>
    </source>
</evidence>
<organism evidence="2 3">
    <name type="scientific">Hapsidospora chrysogenum (strain ATCC 11550 / CBS 779.69 / DSM 880 / IAM 14645 / JCM 23072 / IMI 49137)</name>
    <name type="common">Acremonium chrysogenum</name>
    <dbReference type="NCBI Taxonomy" id="857340"/>
    <lineage>
        <taxon>Eukaryota</taxon>
        <taxon>Fungi</taxon>
        <taxon>Dikarya</taxon>
        <taxon>Ascomycota</taxon>
        <taxon>Pezizomycotina</taxon>
        <taxon>Sordariomycetes</taxon>
        <taxon>Hypocreomycetidae</taxon>
        <taxon>Hypocreales</taxon>
        <taxon>Bionectriaceae</taxon>
        <taxon>Hapsidospora</taxon>
    </lineage>
</organism>
<evidence type="ECO:0000313" key="2">
    <source>
        <dbReference type="EMBL" id="KFH43349.1"/>
    </source>
</evidence>
<dbReference type="Proteomes" id="UP000029964">
    <property type="component" value="Unassembled WGS sequence"/>
</dbReference>
<feature type="region of interest" description="Disordered" evidence="1">
    <location>
        <begin position="14"/>
        <end position="44"/>
    </location>
</feature>
<reference evidence="3" key="1">
    <citation type="journal article" date="2014" name="Genome Announc.">
        <title>Genome sequence and annotation of Acremonium chrysogenum, producer of the beta-lactam antibiotic cephalosporin C.</title>
        <authorList>
            <person name="Terfehr D."/>
            <person name="Dahlmann T.A."/>
            <person name="Specht T."/>
            <person name="Zadra I."/>
            <person name="Kuernsteiner H."/>
            <person name="Kueck U."/>
        </authorList>
    </citation>
    <scope>NUCLEOTIDE SEQUENCE [LARGE SCALE GENOMIC DNA]</scope>
    <source>
        <strain evidence="3">ATCC 11550 / CBS 779.69 / DSM 880 / IAM 14645 / JCM 23072 / IMI 49137</strain>
    </source>
</reference>